<dbReference type="Pfam" id="PF03562">
    <property type="entry name" value="MltA"/>
    <property type="match status" value="1"/>
</dbReference>
<reference evidence="7" key="1">
    <citation type="submission" date="2016-10" db="EMBL/GenBank/DDBJ databases">
        <authorList>
            <person name="de Groot N.N."/>
        </authorList>
    </citation>
    <scope>NUCLEOTIDE SEQUENCE</scope>
</reference>
<protein>
    <recommendedName>
        <fullName evidence="2">peptidoglycan lytic exotransglycosylase</fullName>
        <ecNumber evidence="2">4.2.2.n1</ecNumber>
    </recommendedName>
    <alternativeName>
        <fullName evidence="5">Murein hydrolase A</fullName>
    </alternativeName>
</protein>
<evidence type="ECO:0000256" key="5">
    <source>
        <dbReference type="ARBA" id="ARBA00030918"/>
    </source>
</evidence>
<dbReference type="SUPFAM" id="SSF50685">
    <property type="entry name" value="Barwin-like endoglucanases"/>
    <property type="match status" value="1"/>
</dbReference>
<dbReference type="AlphaFoldDB" id="A0A1W1CUK3"/>
<dbReference type="SMART" id="SM00925">
    <property type="entry name" value="MltA"/>
    <property type="match status" value="1"/>
</dbReference>
<keyword evidence="7" id="KW-0326">Glycosidase</keyword>
<dbReference type="InterPro" id="IPR010611">
    <property type="entry name" value="3D_dom"/>
</dbReference>
<organism evidence="7">
    <name type="scientific">hydrothermal vent metagenome</name>
    <dbReference type="NCBI Taxonomy" id="652676"/>
    <lineage>
        <taxon>unclassified sequences</taxon>
        <taxon>metagenomes</taxon>
        <taxon>ecological metagenomes</taxon>
    </lineage>
</organism>
<evidence type="ECO:0000256" key="4">
    <source>
        <dbReference type="ARBA" id="ARBA00023316"/>
    </source>
</evidence>
<dbReference type="PANTHER" id="PTHR30124:SF0">
    <property type="entry name" value="MEMBRANE-BOUND LYTIC MUREIN TRANSGLYCOSYLASE A"/>
    <property type="match status" value="1"/>
</dbReference>
<dbReference type="GO" id="GO:0009254">
    <property type="term" value="P:peptidoglycan turnover"/>
    <property type="evidence" value="ECO:0007669"/>
    <property type="project" value="InterPro"/>
</dbReference>
<dbReference type="GO" id="GO:0004553">
    <property type="term" value="F:hydrolase activity, hydrolyzing O-glycosyl compounds"/>
    <property type="evidence" value="ECO:0007669"/>
    <property type="project" value="InterPro"/>
</dbReference>
<keyword evidence="3" id="KW-0456">Lyase</keyword>
<dbReference type="InterPro" id="IPR026044">
    <property type="entry name" value="MltA"/>
</dbReference>
<feature type="domain" description="Lytic transglycosylase MltA" evidence="6">
    <location>
        <begin position="113"/>
        <end position="268"/>
    </location>
</feature>
<gene>
    <name evidence="7" type="ORF">MNB_SM-6-1385</name>
</gene>
<comment type="catalytic activity">
    <reaction evidence="1">
        <text>Exolytic cleavage of the (1-&gt;4)-beta-glycosidic linkage between N-acetylmuramic acid (MurNAc) and N-acetylglucosamine (GlcNAc) residues in peptidoglycan, from either the reducing or the non-reducing ends of the peptidoglycan chains, with concomitant formation of a 1,6-anhydrobond in the MurNAc residue.</text>
        <dbReference type="EC" id="4.2.2.n1"/>
    </reaction>
</comment>
<sequence length="368" mass="41955">MKTIIIFFFILLFFLFYSRENSVTLPNASHTKLQPSSFTVLPEFEQEDFANVLGVFLKNCQTKKGEAFYGKLCTQAKNTTDVKAFIEKNFTPYRIMNAEEEKRGLLTGYYEAEIHASYKKSERYKYPIYATPKDLVEVDLASIYPELKHYRLRGRLQGNKVVPYYTRKEASLHDINASVICYCDSPIEKFFLEVQGSGIAKFDDNSSIYLGYANQNGQKYRSIGKYLISHNEISKDKISLQSIKKWLQEHPNRVDEVLNYNDSMVFFSKREQGATGALGVKLTPMYSVAVDKRYIPLGSMLYLSSNFHDKNINKIVFAQDTGGAIKGPLRADLFVGSGKNAQELAGHLKAPLELWILLPKNIKLSSNE</sequence>
<dbReference type="EC" id="4.2.2.n1" evidence="2"/>
<dbReference type="PIRSF" id="PIRSF019422">
    <property type="entry name" value="MltA"/>
    <property type="match status" value="1"/>
</dbReference>
<dbReference type="CDD" id="cd14668">
    <property type="entry name" value="mlta_B"/>
    <property type="match status" value="1"/>
</dbReference>
<evidence type="ECO:0000313" key="7">
    <source>
        <dbReference type="EMBL" id="SFV69506.1"/>
    </source>
</evidence>
<keyword evidence="7" id="KW-0378">Hydrolase</keyword>
<dbReference type="GO" id="GO:0019867">
    <property type="term" value="C:outer membrane"/>
    <property type="evidence" value="ECO:0007669"/>
    <property type="project" value="InterPro"/>
</dbReference>
<evidence type="ECO:0000256" key="1">
    <source>
        <dbReference type="ARBA" id="ARBA00001420"/>
    </source>
</evidence>
<dbReference type="GO" id="GO:0009253">
    <property type="term" value="P:peptidoglycan catabolic process"/>
    <property type="evidence" value="ECO:0007669"/>
    <property type="project" value="TreeGrafter"/>
</dbReference>
<dbReference type="CDD" id="cd14485">
    <property type="entry name" value="mltA_like_LT_A"/>
    <property type="match status" value="1"/>
</dbReference>
<proteinExistence type="predicted"/>
<dbReference type="Gene3D" id="2.40.40.10">
    <property type="entry name" value="RlpA-like domain"/>
    <property type="match status" value="1"/>
</dbReference>
<dbReference type="EMBL" id="FPHK01000133">
    <property type="protein sequence ID" value="SFV69506.1"/>
    <property type="molecule type" value="Genomic_DNA"/>
</dbReference>
<name>A0A1W1CUK3_9ZZZZ</name>
<evidence type="ECO:0000256" key="2">
    <source>
        <dbReference type="ARBA" id="ARBA00012587"/>
    </source>
</evidence>
<evidence type="ECO:0000259" key="6">
    <source>
        <dbReference type="SMART" id="SM00925"/>
    </source>
</evidence>
<accession>A0A1W1CUK3</accession>
<dbReference type="GO" id="GO:0008933">
    <property type="term" value="F:peptidoglycan lytic transglycosylase activity"/>
    <property type="evidence" value="ECO:0007669"/>
    <property type="project" value="TreeGrafter"/>
</dbReference>
<evidence type="ECO:0000256" key="3">
    <source>
        <dbReference type="ARBA" id="ARBA00023239"/>
    </source>
</evidence>
<dbReference type="Gene3D" id="2.40.240.50">
    <property type="entry name" value="Barwin-like endoglucanases"/>
    <property type="match status" value="1"/>
</dbReference>
<dbReference type="InterPro" id="IPR036908">
    <property type="entry name" value="RlpA-like_sf"/>
</dbReference>
<dbReference type="InterPro" id="IPR005300">
    <property type="entry name" value="MltA_B"/>
</dbReference>
<keyword evidence="4" id="KW-0961">Cell wall biogenesis/degradation</keyword>
<dbReference type="PANTHER" id="PTHR30124">
    <property type="entry name" value="MEMBRANE-BOUND LYTIC MUREIN TRANSGLYCOSYLASE A"/>
    <property type="match status" value="1"/>
</dbReference>
<dbReference type="Pfam" id="PF06725">
    <property type="entry name" value="3D"/>
    <property type="match status" value="1"/>
</dbReference>
<dbReference type="GO" id="GO:0071555">
    <property type="term" value="P:cell wall organization"/>
    <property type="evidence" value="ECO:0007669"/>
    <property type="project" value="UniProtKB-KW"/>
</dbReference>